<proteinExistence type="inferred from homology"/>
<dbReference type="GO" id="GO:0003697">
    <property type="term" value="F:single-stranded DNA binding"/>
    <property type="evidence" value="ECO:0007669"/>
    <property type="project" value="InterPro"/>
</dbReference>
<evidence type="ECO:0000256" key="6">
    <source>
        <dbReference type="ARBA" id="ARBA00023125"/>
    </source>
</evidence>
<dbReference type="HOGENOM" id="CLU_092416_0_0_5"/>
<dbReference type="InterPro" id="IPR036590">
    <property type="entry name" value="SRAP-like"/>
</dbReference>
<dbReference type="PANTHER" id="PTHR13604:SF0">
    <property type="entry name" value="ABASIC SITE PROCESSING PROTEIN HMCES"/>
    <property type="match status" value="1"/>
</dbReference>
<dbReference type="Gene3D" id="3.90.1680.10">
    <property type="entry name" value="SOS response associated peptidase-like"/>
    <property type="match status" value="1"/>
</dbReference>
<dbReference type="GO" id="GO:0006508">
    <property type="term" value="P:proteolysis"/>
    <property type="evidence" value="ECO:0007669"/>
    <property type="project" value="UniProtKB-KW"/>
</dbReference>
<dbReference type="Pfam" id="PF02586">
    <property type="entry name" value="SRAP"/>
    <property type="match status" value="1"/>
</dbReference>
<evidence type="ECO:0000256" key="7">
    <source>
        <dbReference type="ARBA" id="ARBA00023239"/>
    </source>
</evidence>
<dbReference type="GO" id="GO:0008233">
    <property type="term" value="F:peptidase activity"/>
    <property type="evidence" value="ECO:0007669"/>
    <property type="project" value="UniProtKB-KW"/>
</dbReference>
<dbReference type="PANTHER" id="PTHR13604">
    <property type="entry name" value="DC12-RELATED"/>
    <property type="match status" value="1"/>
</dbReference>
<dbReference type="eggNOG" id="COG2135">
    <property type="taxonomic scope" value="Bacteria"/>
</dbReference>
<evidence type="ECO:0000256" key="8">
    <source>
        <dbReference type="RuleBase" id="RU364100"/>
    </source>
</evidence>
<keyword evidence="7" id="KW-0456">Lyase</keyword>
<comment type="caution">
    <text evidence="9">The sequence shown here is derived from an EMBL/GenBank/DDBJ whole genome shotgun (WGS) entry which is preliminary data.</text>
</comment>
<keyword evidence="4 8" id="KW-0378">Hydrolase</keyword>
<organism evidence="9 10">
    <name type="scientific">Rhizobium grahamii CCGE 502</name>
    <dbReference type="NCBI Taxonomy" id="990285"/>
    <lineage>
        <taxon>Bacteria</taxon>
        <taxon>Pseudomonadati</taxon>
        <taxon>Pseudomonadota</taxon>
        <taxon>Alphaproteobacteria</taxon>
        <taxon>Hyphomicrobiales</taxon>
        <taxon>Rhizobiaceae</taxon>
        <taxon>Rhizobium/Agrobacterium group</taxon>
        <taxon>Rhizobium</taxon>
    </lineage>
</organism>
<dbReference type="Proteomes" id="UP000014411">
    <property type="component" value="Unassembled WGS sequence"/>
</dbReference>
<dbReference type="SUPFAM" id="SSF143081">
    <property type="entry name" value="BB1717-like"/>
    <property type="match status" value="1"/>
</dbReference>
<dbReference type="RefSeq" id="WP_016555861.1">
    <property type="nucleotide sequence ID" value="NZ_AEYE02000023.1"/>
</dbReference>
<reference evidence="9 10" key="1">
    <citation type="journal article" date="2012" name="J. Bacteriol.">
        <title>Genome sequence of Rhizobium grahamii CCGE502, a broad-host-range symbiont with low nodulation competitiveness in Phaseolus vulgaris.</title>
        <authorList>
            <person name="Althabegoiti M.J."/>
            <person name="Lozano L."/>
            <person name="Torres-Tejerizo G."/>
            <person name="Ormeno-Orrillo E."/>
            <person name="Rogel M.A."/>
            <person name="Gonzalez V."/>
            <person name="Martinez-Romero E."/>
        </authorList>
    </citation>
    <scope>NUCLEOTIDE SEQUENCE [LARGE SCALE GENOMIC DNA]</scope>
    <source>
        <strain evidence="9 10">CCGE 502</strain>
    </source>
</reference>
<evidence type="ECO:0000256" key="2">
    <source>
        <dbReference type="ARBA" id="ARBA00022670"/>
    </source>
</evidence>
<dbReference type="GO" id="GO:0016829">
    <property type="term" value="F:lyase activity"/>
    <property type="evidence" value="ECO:0007669"/>
    <property type="project" value="UniProtKB-KW"/>
</dbReference>
<evidence type="ECO:0000256" key="4">
    <source>
        <dbReference type="ARBA" id="ARBA00022801"/>
    </source>
</evidence>
<dbReference type="AlphaFoldDB" id="S3HCV6"/>
<keyword evidence="2 8" id="KW-0645">Protease</keyword>
<keyword evidence="6" id="KW-0238">DNA-binding</keyword>
<evidence type="ECO:0000313" key="9">
    <source>
        <dbReference type="EMBL" id="EPE96572.1"/>
    </source>
</evidence>
<evidence type="ECO:0000313" key="10">
    <source>
        <dbReference type="Proteomes" id="UP000014411"/>
    </source>
</evidence>
<keyword evidence="3" id="KW-0227">DNA damage</keyword>
<evidence type="ECO:0000256" key="3">
    <source>
        <dbReference type="ARBA" id="ARBA00022763"/>
    </source>
</evidence>
<protein>
    <recommendedName>
        <fullName evidence="8">Abasic site processing protein</fullName>
        <ecNumber evidence="8">3.4.-.-</ecNumber>
    </recommendedName>
</protein>
<keyword evidence="10" id="KW-1185">Reference proteome</keyword>
<name>S3HCV6_9HYPH</name>
<dbReference type="InterPro" id="IPR003738">
    <property type="entry name" value="SRAP"/>
</dbReference>
<dbReference type="STRING" id="990285.RGCCGE502_19440"/>
<sequence>MCNDYEQHIRYAEYCKMMQDLALGIPTRQSEGDLPRVSDIKIGDTAPVMRTAGDNIAELAQMKFGFPPPRNGGPVFNFRSEGRRFGSSHRCLIPATAFFEFTGKKHPKTKHRFSFAGAPFMAIAGIWRAGEGNQPPAFSMLTTEPGPDVEPFHNRQVAVLQPNDWKAWIDLTKREEELLRPLPAGSLKVETVCKDQTEWHTVRPDPMRTEGRQ</sequence>
<evidence type="ECO:0000256" key="1">
    <source>
        <dbReference type="ARBA" id="ARBA00008136"/>
    </source>
</evidence>
<dbReference type="EMBL" id="AEYE02000023">
    <property type="protein sequence ID" value="EPE96572.1"/>
    <property type="molecule type" value="Genomic_DNA"/>
</dbReference>
<dbReference type="GO" id="GO:0106300">
    <property type="term" value="P:protein-DNA covalent cross-linking repair"/>
    <property type="evidence" value="ECO:0007669"/>
    <property type="project" value="InterPro"/>
</dbReference>
<comment type="similarity">
    <text evidence="1 8">Belongs to the SOS response-associated peptidase family.</text>
</comment>
<evidence type="ECO:0000256" key="5">
    <source>
        <dbReference type="ARBA" id="ARBA00023124"/>
    </source>
</evidence>
<keyword evidence="5" id="KW-0190">Covalent protein-DNA linkage</keyword>
<accession>S3HCV6</accession>
<gene>
    <name evidence="9" type="ORF">RGCCGE502_19440</name>
</gene>
<dbReference type="EC" id="3.4.-.-" evidence="8"/>